<evidence type="ECO:0000256" key="1">
    <source>
        <dbReference type="SAM" id="Phobius"/>
    </source>
</evidence>
<keyword evidence="4" id="KW-1185">Reference proteome</keyword>
<reference evidence="3 4" key="1">
    <citation type="submission" date="2018-05" db="EMBL/GenBank/DDBJ databases">
        <title>Chitinophaga sp. K3CV102501T nov., isolated from isolated from a monsoon evergreen broad-leaved forest soil.</title>
        <authorList>
            <person name="Lv Y."/>
        </authorList>
    </citation>
    <scope>NUCLEOTIDE SEQUENCE [LARGE SCALE GENOMIC DNA]</scope>
    <source>
        <strain evidence="3 4">GDMCC 1.1325</strain>
    </source>
</reference>
<feature type="signal peptide" evidence="2">
    <location>
        <begin position="1"/>
        <end position="20"/>
    </location>
</feature>
<keyword evidence="1" id="KW-0472">Membrane</keyword>
<feature type="transmembrane region" description="Helical" evidence="1">
    <location>
        <begin position="159"/>
        <end position="180"/>
    </location>
</feature>
<dbReference type="EMBL" id="QFFJ01000001">
    <property type="protein sequence ID" value="RBL91683.1"/>
    <property type="molecule type" value="Genomic_DNA"/>
</dbReference>
<name>A0A365XZC4_9BACT</name>
<dbReference type="RefSeq" id="WP_113614281.1">
    <property type="nucleotide sequence ID" value="NZ_QFFJ01000001.1"/>
</dbReference>
<protein>
    <submittedName>
        <fullName evidence="3">Uncharacterized protein</fullName>
    </submittedName>
</protein>
<evidence type="ECO:0000256" key="2">
    <source>
        <dbReference type="SAM" id="SignalP"/>
    </source>
</evidence>
<gene>
    <name evidence="3" type="ORF">DF182_03470</name>
</gene>
<evidence type="ECO:0000313" key="3">
    <source>
        <dbReference type="EMBL" id="RBL91683.1"/>
    </source>
</evidence>
<accession>A0A365XZC4</accession>
<comment type="caution">
    <text evidence="3">The sequence shown here is derived from an EMBL/GenBank/DDBJ whole genome shotgun (WGS) entry which is preliminary data.</text>
</comment>
<feature type="transmembrane region" description="Helical" evidence="1">
    <location>
        <begin position="128"/>
        <end position="147"/>
    </location>
</feature>
<dbReference type="Proteomes" id="UP000253410">
    <property type="component" value="Unassembled WGS sequence"/>
</dbReference>
<feature type="chain" id="PRO_5016803086" evidence="2">
    <location>
        <begin position="21"/>
        <end position="377"/>
    </location>
</feature>
<keyword evidence="2" id="KW-0732">Signal</keyword>
<sequence length="377" mass="43739">MKKILFFVLITFLFNLRLHAQVGYPLCIPKNDSSFAYSTASGSNVWVTTTDTLIEIGTFKEKVKGKTYTVAKVLYYRKPWLPAMQIRRSKLDYLENQYATDNEINSEAPPPPPLVSQSHWVRDYMEKWIWYFFGAIIFLLLVGFRVWQKFYHWFAPLSVHPIISAWAFVSACVLGILIILNGHLLYDGDHPLTRFIYQACFTDSATLNAPAPTSHDGNFLLVSMLLGYLLVPVYLYFSIVTFFNGIAFLYSLPQPEGYYRVNENFYAHTRAHAGGDLDGQRVLMDNFMRVLFFVIPYLVVNMVFPDGYEFRIRMIIIYVAIFVMLHLLYYYLIINNLANREKIKGIIQPVVGYAAFIWMIFSVLLLIKMASLVWMIK</sequence>
<proteinExistence type="predicted"/>
<keyword evidence="1" id="KW-1133">Transmembrane helix</keyword>
<keyword evidence="1" id="KW-0812">Transmembrane</keyword>
<organism evidence="3 4">
    <name type="scientific">Chitinophaga flava</name>
    <dbReference type="NCBI Taxonomy" id="2259036"/>
    <lineage>
        <taxon>Bacteria</taxon>
        <taxon>Pseudomonadati</taxon>
        <taxon>Bacteroidota</taxon>
        <taxon>Chitinophagia</taxon>
        <taxon>Chitinophagales</taxon>
        <taxon>Chitinophagaceae</taxon>
        <taxon>Chitinophaga</taxon>
    </lineage>
</organism>
<feature type="transmembrane region" description="Helical" evidence="1">
    <location>
        <begin position="310"/>
        <end position="332"/>
    </location>
</feature>
<feature type="transmembrane region" description="Helical" evidence="1">
    <location>
        <begin position="353"/>
        <end position="376"/>
    </location>
</feature>
<evidence type="ECO:0000313" key="4">
    <source>
        <dbReference type="Proteomes" id="UP000253410"/>
    </source>
</evidence>
<dbReference type="AlphaFoldDB" id="A0A365XZC4"/>
<feature type="transmembrane region" description="Helical" evidence="1">
    <location>
        <begin position="287"/>
        <end position="304"/>
    </location>
</feature>
<feature type="transmembrane region" description="Helical" evidence="1">
    <location>
        <begin position="225"/>
        <end position="250"/>
    </location>
</feature>